<feature type="transmembrane region" description="Helical" evidence="1">
    <location>
        <begin position="45"/>
        <end position="62"/>
    </location>
</feature>
<evidence type="ECO:0000313" key="3">
    <source>
        <dbReference type="Proteomes" id="UP000298138"/>
    </source>
</evidence>
<accession>A0A4S2MTI6</accession>
<keyword evidence="1" id="KW-0812">Transmembrane</keyword>
<evidence type="ECO:0000313" key="2">
    <source>
        <dbReference type="EMBL" id="TGZ79804.1"/>
    </source>
</evidence>
<dbReference type="InParanoid" id="A0A4S2MTI6"/>
<keyword evidence="1" id="KW-1133">Transmembrane helix</keyword>
<sequence>MQGFRNGDRGIHKYNGALRDATPRFGGVEVWRCGDGEMERETENFVMVFLVRVTVGGAVFIIL</sequence>
<reference evidence="2 3" key="1">
    <citation type="submission" date="2019-04" db="EMBL/GenBank/DDBJ databases">
        <title>Comparative genomics and transcriptomics to analyze fruiting body development in filamentous ascomycetes.</title>
        <authorList>
            <consortium name="DOE Joint Genome Institute"/>
            <person name="Lutkenhaus R."/>
            <person name="Traeger S."/>
            <person name="Breuer J."/>
            <person name="Kuo A."/>
            <person name="Lipzen A."/>
            <person name="Pangilinan J."/>
            <person name="Dilworth D."/>
            <person name="Sandor L."/>
            <person name="Poggeler S."/>
            <person name="Barry K."/>
            <person name="Grigoriev I.V."/>
            <person name="Nowrousian M."/>
        </authorList>
    </citation>
    <scope>NUCLEOTIDE SEQUENCE [LARGE SCALE GENOMIC DNA]</scope>
    <source>
        <strain evidence="2 3">CBS 389.68</strain>
    </source>
</reference>
<evidence type="ECO:0000256" key="1">
    <source>
        <dbReference type="SAM" id="Phobius"/>
    </source>
</evidence>
<name>A0A4S2MTI6_9PEZI</name>
<keyword evidence="3" id="KW-1185">Reference proteome</keyword>
<dbReference type="Proteomes" id="UP000298138">
    <property type="component" value="Unassembled WGS sequence"/>
</dbReference>
<gene>
    <name evidence="2" type="ORF">EX30DRAFT_76596</name>
</gene>
<keyword evidence="1" id="KW-0472">Membrane</keyword>
<dbReference type="EMBL" id="ML220129">
    <property type="protein sequence ID" value="TGZ79804.1"/>
    <property type="molecule type" value="Genomic_DNA"/>
</dbReference>
<protein>
    <submittedName>
        <fullName evidence="2">Uncharacterized protein</fullName>
    </submittedName>
</protein>
<organism evidence="2 3">
    <name type="scientific">Ascodesmis nigricans</name>
    <dbReference type="NCBI Taxonomy" id="341454"/>
    <lineage>
        <taxon>Eukaryota</taxon>
        <taxon>Fungi</taxon>
        <taxon>Dikarya</taxon>
        <taxon>Ascomycota</taxon>
        <taxon>Pezizomycotina</taxon>
        <taxon>Pezizomycetes</taxon>
        <taxon>Pezizales</taxon>
        <taxon>Ascodesmidaceae</taxon>
        <taxon>Ascodesmis</taxon>
    </lineage>
</organism>
<dbReference type="AlphaFoldDB" id="A0A4S2MTI6"/>
<proteinExistence type="predicted"/>